<dbReference type="CDD" id="cd06582">
    <property type="entry name" value="TM_PBP1_LivH_like"/>
    <property type="match status" value="1"/>
</dbReference>
<dbReference type="Proteomes" id="UP000216429">
    <property type="component" value="Unassembled WGS sequence"/>
</dbReference>
<reference evidence="11" key="1">
    <citation type="submission" date="2017-05" db="EMBL/GenBank/DDBJ databases">
        <title>Complete and WGS of Bordetella genogroups.</title>
        <authorList>
            <person name="Spilker T."/>
            <person name="Lipuma J."/>
        </authorList>
    </citation>
    <scope>NUCLEOTIDE SEQUENCE [LARGE SCALE GENOMIC DNA]</scope>
    <source>
        <strain evidence="11">AU6712</strain>
    </source>
</reference>
<dbReference type="Pfam" id="PF02653">
    <property type="entry name" value="BPD_transp_2"/>
    <property type="match status" value="1"/>
</dbReference>
<dbReference type="RefSeq" id="WP_094813334.1">
    <property type="nucleotide sequence ID" value="NZ_NEVU01000002.1"/>
</dbReference>
<keyword evidence="11" id="KW-1185">Reference proteome</keyword>
<evidence type="ECO:0000256" key="5">
    <source>
        <dbReference type="ARBA" id="ARBA00022970"/>
    </source>
</evidence>
<evidence type="ECO:0000256" key="9">
    <source>
        <dbReference type="SAM" id="Phobius"/>
    </source>
</evidence>
<gene>
    <name evidence="10" type="ORF">CAL22_11810</name>
</gene>
<comment type="similarity">
    <text evidence="8">Belongs to the binding-protein-dependent transport system permease family. LivHM subfamily.</text>
</comment>
<feature type="transmembrane region" description="Helical" evidence="9">
    <location>
        <begin position="276"/>
        <end position="294"/>
    </location>
</feature>
<evidence type="ECO:0000256" key="8">
    <source>
        <dbReference type="ARBA" id="ARBA00037998"/>
    </source>
</evidence>
<dbReference type="EMBL" id="NEVU01000002">
    <property type="protein sequence ID" value="OZI75089.1"/>
    <property type="molecule type" value="Genomic_DNA"/>
</dbReference>
<feature type="transmembrane region" description="Helical" evidence="9">
    <location>
        <begin position="6"/>
        <end position="31"/>
    </location>
</feature>
<keyword evidence="3" id="KW-1003">Cell membrane</keyword>
<evidence type="ECO:0000256" key="7">
    <source>
        <dbReference type="ARBA" id="ARBA00023136"/>
    </source>
</evidence>
<sequence>MSTTILQALIGGLTMGGIYALIALGFSLTYTTTRTLNFAQGDFVSVGAFVGLAAVGLVASALAIDPATTPWAYVLAALAATVVMGAMGLPLYLAAIRPFAGRPGMSWVMSTIGFGIIMQSAALSLWGPGARMVAAPLGDEVIRVAGVGFRSQEIVVLVLALALLGAVDVAMHRTSLGRSMRAVALNRDAAALMGIRVTRVMALTFVVSSALAGLSGVLIAPIVSASLFMGVVIALKGFSAAIVGGLTNLRGCMLGGMLIGLAESFTGLWSAQWREIVVFVVVIAVLAAFPNGLFGKTLVEKV</sequence>
<evidence type="ECO:0000256" key="3">
    <source>
        <dbReference type="ARBA" id="ARBA00022475"/>
    </source>
</evidence>
<feature type="transmembrane region" description="Helical" evidence="9">
    <location>
        <begin position="70"/>
        <end position="95"/>
    </location>
</feature>
<feature type="transmembrane region" description="Helical" evidence="9">
    <location>
        <begin position="253"/>
        <end position="270"/>
    </location>
</feature>
<feature type="transmembrane region" description="Helical" evidence="9">
    <location>
        <begin position="154"/>
        <end position="171"/>
    </location>
</feature>
<keyword evidence="7 9" id="KW-0472">Membrane</keyword>
<keyword evidence="6 9" id="KW-1133">Transmembrane helix</keyword>
<dbReference type="GO" id="GO:0006865">
    <property type="term" value="P:amino acid transport"/>
    <property type="evidence" value="ECO:0007669"/>
    <property type="project" value="UniProtKB-KW"/>
</dbReference>
<evidence type="ECO:0000256" key="6">
    <source>
        <dbReference type="ARBA" id="ARBA00022989"/>
    </source>
</evidence>
<comment type="subcellular location">
    <subcellularLocation>
        <location evidence="1">Cell membrane</location>
        <topology evidence="1">Multi-pass membrane protein</topology>
    </subcellularLocation>
</comment>
<feature type="transmembrane region" description="Helical" evidence="9">
    <location>
        <begin position="226"/>
        <end position="246"/>
    </location>
</feature>
<comment type="caution">
    <text evidence="10">The sequence shown here is derived from an EMBL/GenBank/DDBJ whole genome shotgun (WGS) entry which is preliminary data.</text>
</comment>
<dbReference type="OrthoDB" id="25113at2"/>
<feature type="transmembrane region" description="Helical" evidence="9">
    <location>
        <begin position="107"/>
        <end position="127"/>
    </location>
</feature>
<evidence type="ECO:0000256" key="2">
    <source>
        <dbReference type="ARBA" id="ARBA00022448"/>
    </source>
</evidence>
<dbReference type="PANTHER" id="PTHR11795:SF450">
    <property type="entry name" value="ABC TRANSPORTER PERMEASE PROTEIN"/>
    <property type="match status" value="1"/>
</dbReference>
<dbReference type="AlphaFoldDB" id="A0A261VM00"/>
<proteinExistence type="inferred from homology"/>
<evidence type="ECO:0000256" key="1">
    <source>
        <dbReference type="ARBA" id="ARBA00004651"/>
    </source>
</evidence>
<keyword evidence="4 9" id="KW-0812">Transmembrane</keyword>
<dbReference type="InterPro" id="IPR001851">
    <property type="entry name" value="ABC_transp_permease"/>
</dbReference>
<feature type="transmembrane region" description="Helical" evidence="9">
    <location>
        <begin position="200"/>
        <end position="220"/>
    </location>
</feature>
<evidence type="ECO:0000256" key="4">
    <source>
        <dbReference type="ARBA" id="ARBA00022692"/>
    </source>
</evidence>
<feature type="transmembrane region" description="Helical" evidence="9">
    <location>
        <begin position="43"/>
        <end position="64"/>
    </location>
</feature>
<dbReference type="InterPro" id="IPR052157">
    <property type="entry name" value="BCAA_transport_permease"/>
</dbReference>
<organism evidence="10 11">
    <name type="scientific">Bordetella genomosp. 12</name>
    <dbReference type="NCBI Taxonomy" id="463035"/>
    <lineage>
        <taxon>Bacteria</taxon>
        <taxon>Pseudomonadati</taxon>
        <taxon>Pseudomonadota</taxon>
        <taxon>Betaproteobacteria</taxon>
        <taxon>Burkholderiales</taxon>
        <taxon>Alcaligenaceae</taxon>
        <taxon>Bordetella</taxon>
    </lineage>
</organism>
<dbReference type="GO" id="GO:0005886">
    <property type="term" value="C:plasma membrane"/>
    <property type="evidence" value="ECO:0007669"/>
    <property type="project" value="UniProtKB-SubCell"/>
</dbReference>
<protein>
    <submittedName>
        <fullName evidence="10">Branched-chain amino acid ABC transporter permease</fullName>
    </submittedName>
</protein>
<name>A0A261VM00_9BORD</name>
<evidence type="ECO:0000313" key="10">
    <source>
        <dbReference type="EMBL" id="OZI75089.1"/>
    </source>
</evidence>
<evidence type="ECO:0000313" key="11">
    <source>
        <dbReference type="Proteomes" id="UP000216429"/>
    </source>
</evidence>
<accession>A0A261VM00</accession>
<dbReference type="PANTHER" id="PTHR11795">
    <property type="entry name" value="BRANCHED-CHAIN AMINO ACID TRANSPORT SYSTEM PERMEASE PROTEIN LIVH"/>
    <property type="match status" value="1"/>
</dbReference>
<keyword evidence="5" id="KW-0029">Amino-acid transport</keyword>
<dbReference type="GO" id="GO:0022857">
    <property type="term" value="F:transmembrane transporter activity"/>
    <property type="evidence" value="ECO:0007669"/>
    <property type="project" value="InterPro"/>
</dbReference>
<keyword evidence="2" id="KW-0813">Transport</keyword>